<evidence type="ECO:0000256" key="13">
    <source>
        <dbReference type="ARBA" id="ARBA00023102"/>
    </source>
</evidence>
<keyword evidence="14 15" id="KW-0511">Multifunctional enzyme</keyword>
<feature type="region of interest" description="Phosphoribosyl-ATP pyrophosphohydrolase" evidence="15">
    <location>
        <begin position="121"/>
        <end position="214"/>
    </location>
</feature>
<keyword evidence="12 15" id="KW-0067">ATP-binding</keyword>
<feature type="domain" description="Phosphoribosyl-AMP cyclohydrolase" evidence="16">
    <location>
        <begin position="30"/>
        <end position="102"/>
    </location>
</feature>
<keyword evidence="9 15" id="KW-0028">Amino-acid biosynthesis</keyword>
<dbReference type="CDD" id="cd11534">
    <property type="entry name" value="NTP-PPase_HisIE_like"/>
    <property type="match status" value="1"/>
</dbReference>
<dbReference type="Pfam" id="PF01502">
    <property type="entry name" value="PRA-CH"/>
    <property type="match status" value="1"/>
</dbReference>
<dbReference type="OrthoDB" id="9795769at2"/>
<dbReference type="FunFam" id="3.10.20.810:FF:000001">
    <property type="entry name" value="Histidine biosynthesis bifunctional protein HisIE"/>
    <property type="match status" value="1"/>
</dbReference>
<comment type="catalytic activity">
    <reaction evidence="1 15">
        <text>1-(5-phospho-beta-D-ribosyl)-5'-AMP + H2O = 1-(5-phospho-beta-D-ribosyl)-5-[(5-phospho-beta-D-ribosylamino)methylideneamino]imidazole-4-carboxamide</text>
        <dbReference type="Rhea" id="RHEA:20049"/>
        <dbReference type="ChEBI" id="CHEBI:15377"/>
        <dbReference type="ChEBI" id="CHEBI:58435"/>
        <dbReference type="ChEBI" id="CHEBI:59457"/>
        <dbReference type="EC" id="3.5.4.19"/>
    </reaction>
</comment>
<dbReference type="InterPro" id="IPR021130">
    <property type="entry name" value="PRib-ATP_PPHydrolase-like"/>
</dbReference>
<dbReference type="EC" id="3.6.1.31" evidence="15"/>
<name>A0A5C7F5Z9_9BACI</name>
<dbReference type="GO" id="GO:0004635">
    <property type="term" value="F:phosphoribosyl-AMP cyclohydrolase activity"/>
    <property type="evidence" value="ECO:0007669"/>
    <property type="project" value="UniProtKB-UniRule"/>
</dbReference>
<dbReference type="HAMAP" id="MF_01020">
    <property type="entry name" value="HisE"/>
    <property type="match status" value="1"/>
</dbReference>
<evidence type="ECO:0000256" key="11">
    <source>
        <dbReference type="ARBA" id="ARBA00022801"/>
    </source>
</evidence>
<dbReference type="SUPFAM" id="SSF101386">
    <property type="entry name" value="all-alpha NTP pyrophosphatases"/>
    <property type="match status" value="1"/>
</dbReference>
<evidence type="ECO:0000256" key="9">
    <source>
        <dbReference type="ARBA" id="ARBA00022605"/>
    </source>
</evidence>
<comment type="catalytic activity">
    <reaction evidence="2 15">
        <text>1-(5-phospho-beta-D-ribosyl)-ATP + H2O = 1-(5-phospho-beta-D-ribosyl)-5'-AMP + diphosphate + H(+)</text>
        <dbReference type="Rhea" id="RHEA:22828"/>
        <dbReference type="ChEBI" id="CHEBI:15377"/>
        <dbReference type="ChEBI" id="CHEBI:15378"/>
        <dbReference type="ChEBI" id="CHEBI:33019"/>
        <dbReference type="ChEBI" id="CHEBI:59457"/>
        <dbReference type="ChEBI" id="CHEBI:73183"/>
        <dbReference type="EC" id="3.6.1.31"/>
    </reaction>
</comment>
<dbReference type="InterPro" id="IPR002496">
    <property type="entry name" value="PRib_AMP_CycHydrolase_dom"/>
</dbReference>
<comment type="similarity">
    <text evidence="7 15">In the N-terminal section; belongs to the PRA-CH family.</text>
</comment>
<dbReference type="Pfam" id="PF01503">
    <property type="entry name" value="PRA-PH"/>
    <property type="match status" value="1"/>
</dbReference>
<dbReference type="EC" id="3.5.4.19" evidence="15"/>
<dbReference type="KEGG" id="ahal:FTX54_013985"/>
<dbReference type="NCBIfam" id="TIGR03188">
    <property type="entry name" value="histidine_hisI"/>
    <property type="match status" value="1"/>
</dbReference>
<dbReference type="Gene3D" id="1.10.287.1080">
    <property type="entry name" value="MazG-like"/>
    <property type="match status" value="1"/>
</dbReference>
<evidence type="ECO:0000256" key="10">
    <source>
        <dbReference type="ARBA" id="ARBA00022741"/>
    </source>
</evidence>
<sequence>MIKVDELTFDERGLIPAVVQDQSTKEVLTLAYMNEESLHKTMETKETWFYSRSRQELWHKGATSGNTQQVSEIRFDCDQDALVILTVPQGPACHTGEQSCFYRTLWQDGEGAPEDLRFAIIEELESLLADREKERPKGSYTTYLFDEGVDKILKKVGEEASEVIIAAKNRNKQELTWESADLIYHWLVLLQEQKLPLDDVLARLADRHSGKKNI</sequence>
<keyword evidence="13 15" id="KW-0368">Histidine biosynthesis</keyword>
<dbReference type="GO" id="GO:0000105">
    <property type="term" value="P:L-histidine biosynthetic process"/>
    <property type="evidence" value="ECO:0007669"/>
    <property type="project" value="UniProtKB-UniRule"/>
</dbReference>
<feature type="region of interest" description="Phosphoribosyl-AMP cyclohydrolase" evidence="15">
    <location>
        <begin position="1"/>
        <end position="120"/>
    </location>
</feature>
<evidence type="ECO:0000256" key="3">
    <source>
        <dbReference type="ARBA" id="ARBA00004496"/>
    </source>
</evidence>
<keyword evidence="18" id="KW-1185">Reference proteome</keyword>
<evidence type="ECO:0000256" key="2">
    <source>
        <dbReference type="ARBA" id="ARBA00001460"/>
    </source>
</evidence>
<comment type="similarity">
    <text evidence="6 15">In the C-terminal section; belongs to the PRA-PH family.</text>
</comment>
<dbReference type="HAMAP" id="MF_01021">
    <property type="entry name" value="HisI"/>
    <property type="match status" value="1"/>
</dbReference>
<dbReference type="PANTHER" id="PTHR42945">
    <property type="entry name" value="HISTIDINE BIOSYNTHESIS BIFUNCTIONAL PROTEIN"/>
    <property type="match status" value="1"/>
</dbReference>
<evidence type="ECO:0000256" key="7">
    <source>
        <dbReference type="ARBA" id="ARBA00008299"/>
    </source>
</evidence>
<evidence type="ECO:0000259" key="16">
    <source>
        <dbReference type="Pfam" id="PF01502"/>
    </source>
</evidence>
<dbReference type="NCBIfam" id="NF002747">
    <property type="entry name" value="PRK02759.1"/>
    <property type="match status" value="1"/>
</dbReference>
<gene>
    <name evidence="15 17" type="primary">hisIE</name>
    <name evidence="15" type="synonym">hisI</name>
    <name evidence="17" type="ORF">FTX54_013985</name>
</gene>
<reference evidence="17 18" key="1">
    <citation type="submission" date="2024-01" db="EMBL/GenBank/DDBJ databases">
        <title>Complete Genome Sequence of Alkalicoccus halolimnae BZ-SZ-XJ29T, a Moderately Halophilic Bacterium Isolated from a Salt Lake.</title>
        <authorList>
            <person name="Zhao B."/>
        </authorList>
    </citation>
    <scope>NUCLEOTIDE SEQUENCE [LARGE SCALE GENOMIC DNA]</scope>
    <source>
        <strain evidence="17 18">BZ-SZ-XJ29</strain>
    </source>
</reference>
<dbReference type="EMBL" id="CP144914">
    <property type="protein sequence ID" value="WWD79492.1"/>
    <property type="molecule type" value="Genomic_DNA"/>
</dbReference>
<dbReference type="HAMAP" id="MF_01019">
    <property type="entry name" value="HisIE"/>
    <property type="match status" value="1"/>
</dbReference>
<evidence type="ECO:0000256" key="1">
    <source>
        <dbReference type="ARBA" id="ARBA00000024"/>
    </source>
</evidence>
<keyword evidence="10 15" id="KW-0547">Nucleotide-binding</keyword>
<dbReference type="GO" id="GO:0005524">
    <property type="term" value="F:ATP binding"/>
    <property type="evidence" value="ECO:0007669"/>
    <property type="project" value="UniProtKB-KW"/>
</dbReference>
<keyword evidence="8 15" id="KW-0963">Cytoplasm</keyword>
<evidence type="ECO:0000256" key="8">
    <source>
        <dbReference type="ARBA" id="ARBA00022490"/>
    </source>
</evidence>
<accession>A0A5C7F5Z9</accession>
<keyword evidence="11 15" id="KW-0378">Hydrolase</keyword>
<dbReference type="GO" id="GO:0004636">
    <property type="term" value="F:phosphoribosyl-ATP diphosphatase activity"/>
    <property type="evidence" value="ECO:0007669"/>
    <property type="project" value="UniProtKB-UniRule"/>
</dbReference>
<dbReference type="FunFam" id="1.10.287.1080:FF:000002">
    <property type="entry name" value="Histidine biosynthesis bifunctional protein HisIE"/>
    <property type="match status" value="1"/>
</dbReference>
<evidence type="ECO:0000256" key="15">
    <source>
        <dbReference type="HAMAP-Rule" id="MF_01019"/>
    </source>
</evidence>
<dbReference type="InterPro" id="IPR023019">
    <property type="entry name" value="His_synth_HisIE"/>
</dbReference>
<comment type="pathway">
    <text evidence="4 15">Amino-acid biosynthesis; L-histidine biosynthesis; L-histidine from 5-phospho-alpha-D-ribose 1-diphosphate: step 3/9.</text>
</comment>
<proteinExistence type="inferred from homology"/>
<evidence type="ECO:0000256" key="4">
    <source>
        <dbReference type="ARBA" id="ARBA00005169"/>
    </source>
</evidence>
<evidence type="ECO:0000313" key="18">
    <source>
        <dbReference type="Proteomes" id="UP000321816"/>
    </source>
</evidence>
<dbReference type="Proteomes" id="UP000321816">
    <property type="component" value="Chromosome"/>
</dbReference>
<comment type="subcellular location">
    <subcellularLocation>
        <location evidence="3 15">Cytoplasm</location>
    </subcellularLocation>
</comment>
<dbReference type="RefSeq" id="WP_147804347.1">
    <property type="nucleotide sequence ID" value="NZ_CP144914.1"/>
</dbReference>
<dbReference type="PANTHER" id="PTHR42945:SF9">
    <property type="entry name" value="HISTIDINE BIOSYNTHESIS BIFUNCTIONAL PROTEIN HISIE"/>
    <property type="match status" value="1"/>
</dbReference>
<dbReference type="Gene3D" id="3.10.20.810">
    <property type="entry name" value="Phosphoribosyl-AMP cyclohydrolase"/>
    <property type="match status" value="1"/>
</dbReference>
<evidence type="ECO:0000313" key="17">
    <source>
        <dbReference type="EMBL" id="WWD79492.1"/>
    </source>
</evidence>
<dbReference type="GO" id="GO:0005737">
    <property type="term" value="C:cytoplasm"/>
    <property type="evidence" value="ECO:0007669"/>
    <property type="project" value="UniProtKB-SubCell"/>
</dbReference>
<dbReference type="InterPro" id="IPR026660">
    <property type="entry name" value="PRA-CH"/>
</dbReference>
<organism evidence="17 18">
    <name type="scientific">Alkalicoccus halolimnae</name>
    <dbReference type="NCBI Taxonomy" id="1667239"/>
    <lineage>
        <taxon>Bacteria</taxon>
        <taxon>Bacillati</taxon>
        <taxon>Bacillota</taxon>
        <taxon>Bacilli</taxon>
        <taxon>Bacillales</taxon>
        <taxon>Bacillaceae</taxon>
        <taxon>Alkalicoccus</taxon>
    </lineage>
</organism>
<protein>
    <recommendedName>
        <fullName evidence="15">Histidine biosynthesis bifunctional protein HisIE</fullName>
    </recommendedName>
    <domain>
        <recommendedName>
            <fullName evidence="15">Phosphoribosyl-AMP cyclohydrolase</fullName>
            <shortName evidence="15">PRA-CH</shortName>
            <ecNumber evidence="15">3.5.4.19</ecNumber>
        </recommendedName>
    </domain>
    <domain>
        <recommendedName>
            <fullName evidence="15">Phosphoribosyl-ATP pyrophosphatase</fullName>
            <shortName evidence="15">PRA-PH</shortName>
            <ecNumber evidence="15">3.6.1.31</ecNumber>
        </recommendedName>
    </domain>
</protein>
<dbReference type="InterPro" id="IPR008179">
    <property type="entry name" value="HisE"/>
</dbReference>
<dbReference type="AlphaFoldDB" id="A0A5C7F5Z9"/>
<evidence type="ECO:0000256" key="5">
    <source>
        <dbReference type="ARBA" id="ARBA00005204"/>
    </source>
</evidence>
<dbReference type="SUPFAM" id="SSF141734">
    <property type="entry name" value="HisI-like"/>
    <property type="match status" value="1"/>
</dbReference>
<dbReference type="InterPro" id="IPR038019">
    <property type="entry name" value="PRib_AMP_CycHydrolase_sf"/>
</dbReference>
<evidence type="ECO:0000256" key="14">
    <source>
        <dbReference type="ARBA" id="ARBA00023268"/>
    </source>
</evidence>
<evidence type="ECO:0000256" key="12">
    <source>
        <dbReference type="ARBA" id="ARBA00022840"/>
    </source>
</evidence>
<comment type="pathway">
    <text evidence="5 15">Amino-acid biosynthesis; L-histidine biosynthesis; L-histidine from 5-phospho-alpha-D-ribose 1-diphosphate: step 2/9.</text>
</comment>
<dbReference type="NCBIfam" id="NF000768">
    <property type="entry name" value="PRK00051.1"/>
    <property type="match status" value="1"/>
</dbReference>
<evidence type="ECO:0000256" key="6">
    <source>
        <dbReference type="ARBA" id="ARBA00007731"/>
    </source>
</evidence>